<comment type="catalytic activity">
    <reaction evidence="1">
        <text>D-glucarate = 5-dehydro-4-deoxy-D-glucarate + H2O</text>
        <dbReference type="Rhea" id="RHEA:14573"/>
        <dbReference type="ChEBI" id="CHEBI:15377"/>
        <dbReference type="ChEBI" id="CHEBI:30612"/>
        <dbReference type="ChEBI" id="CHEBI:42819"/>
        <dbReference type="EC" id="4.2.1.40"/>
    </reaction>
</comment>
<keyword evidence="4" id="KW-0479">Metal-binding</keyword>
<proteinExistence type="predicted"/>
<dbReference type="InterPro" id="IPR029017">
    <property type="entry name" value="Enolase-like_N"/>
</dbReference>
<evidence type="ECO:0000256" key="1">
    <source>
        <dbReference type="ARBA" id="ARBA00001426"/>
    </source>
</evidence>
<reference evidence="8" key="1">
    <citation type="journal article" date="2019" name="Int. J. Syst. Evol. Microbiol.">
        <title>The Global Catalogue of Microorganisms (GCM) 10K type strain sequencing project: providing services to taxonomists for standard genome sequencing and annotation.</title>
        <authorList>
            <consortium name="The Broad Institute Genomics Platform"/>
            <consortium name="The Broad Institute Genome Sequencing Center for Infectious Disease"/>
            <person name="Wu L."/>
            <person name="Ma J."/>
        </authorList>
    </citation>
    <scope>NUCLEOTIDE SEQUENCE [LARGE SCALE GENOMIC DNA]</scope>
    <source>
        <strain evidence="8">CCM 8925</strain>
    </source>
</reference>
<dbReference type="InterPro" id="IPR029065">
    <property type="entry name" value="Enolase_C-like"/>
</dbReference>
<evidence type="ECO:0000256" key="2">
    <source>
        <dbReference type="ARBA" id="ARBA00005183"/>
    </source>
</evidence>
<protein>
    <recommendedName>
        <fullName evidence="3">glucarate dehydratase</fullName>
        <ecNumber evidence="3">4.2.1.40</ecNumber>
    </recommendedName>
</protein>
<dbReference type="InterPro" id="IPR013341">
    <property type="entry name" value="Mandelate_racemase_N_dom"/>
</dbReference>
<keyword evidence="5" id="KW-0460">Magnesium</keyword>
<dbReference type="Pfam" id="PF13378">
    <property type="entry name" value="MR_MLE_C"/>
    <property type="match status" value="1"/>
</dbReference>
<comment type="pathway">
    <text evidence="2">Carbohydrate acid metabolism; D-glucarate degradation; 2,5-dioxopentanoate from D-glucarate: step 1/2.</text>
</comment>
<dbReference type="PANTHER" id="PTHR48080:SF4">
    <property type="entry name" value="GLUCARATE DEHYDRATASE"/>
    <property type="match status" value="1"/>
</dbReference>
<dbReference type="RefSeq" id="WP_137638058.1">
    <property type="nucleotide sequence ID" value="NZ_BJDN01000017.1"/>
</dbReference>
<evidence type="ECO:0000256" key="3">
    <source>
        <dbReference type="ARBA" id="ARBA00011973"/>
    </source>
</evidence>
<accession>A0ABW3EAI6</accession>
<dbReference type="PANTHER" id="PTHR48080">
    <property type="entry name" value="D-GALACTONATE DEHYDRATASE-RELATED"/>
    <property type="match status" value="1"/>
</dbReference>
<dbReference type="InterPro" id="IPR036849">
    <property type="entry name" value="Enolase-like_C_sf"/>
</dbReference>
<name>A0ABW3EAI6_9LACO</name>
<evidence type="ECO:0000256" key="5">
    <source>
        <dbReference type="ARBA" id="ARBA00022842"/>
    </source>
</evidence>
<dbReference type="SUPFAM" id="SSF54826">
    <property type="entry name" value="Enolase N-terminal domain-like"/>
    <property type="match status" value="1"/>
</dbReference>
<dbReference type="InterPro" id="IPR013342">
    <property type="entry name" value="Mandelate_racemase_C"/>
</dbReference>
<organism evidence="7 8">
    <name type="scientific">Loigolactobacillus binensis</name>
    <dbReference type="NCBI Taxonomy" id="2559922"/>
    <lineage>
        <taxon>Bacteria</taxon>
        <taxon>Bacillati</taxon>
        <taxon>Bacillota</taxon>
        <taxon>Bacilli</taxon>
        <taxon>Lactobacillales</taxon>
        <taxon>Lactobacillaceae</taxon>
        <taxon>Loigolactobacillus</taxon>
    </lineage>
</organism>
<dbReference type="SFLD" id="SFLDG00055">
    <property type="entry name" value="glucarate_dehydratase"/>
    <property type="match status" value="1"/>
</dbReference>
<dbReference type="EMBL" id="JBHTIO010000003">
    <property type="protein sequence ID" value="MFD0896342.1"/>
    <property type="molecule type" value="Genomic_DNA"/>
</dbReference>
<dbReference type="Gene3D" id="3.20.20.120">
    <property type="entry name" value="Enolase-like C-terminal domain"/>
    <property type="match status" value="1"/>
</dbReference>
<dbReference type="InterPro" id="IPR034593">
    <property type="entry name" value="DgoD-like"/>
</dbReference>
<evidence type="ECO:0000313" key="8">
    <source>
        <dbReference type="Proteomes" id="UP001597104"/>
    </source>
</evidence>
<dbReference type="Gene3D" id="3.30.390.10">
    <property type="entry name" value="Enolase-like, N-terminal domain"/>
    <property type="match status" value="1"/>
</dbReference>
<dbReference type="Proteomes" id="UP001597104">
    <property type="component" value="Unassembled WGS sequence"/>
</dbReference>
<sequence length="447" mass="50047">MTVAVPKITDMKVYPVAGYDSMLLTLSGAHYPYFTRNIVVLTDDSGQMGIGEIHGGDSITKSLESYRPLVIGQKISAYRQILNDIRQKGWREKNDSGQGLQQLNLANLKYVVHAEAAIECALLDLYGKFVDLPMCDIIGDGRQRDAVEMLGYLFYIADYHKTDLPYIHDDDNDDAWGKVRRQETLTVDGIVKQAEAAQARYGFKSFKLKGGVLSGDEEMQAVVALHKRFPDARINLDPNGAWSLQEAIDLTKKYGTALTYLEDPCGPEAGFSGREIMSFYKNATNMPVATNMIATDWKQFYPSLMMKSVDIVLADPHFWGINGSLRMASVLNDWGLTWGSHSNNHFDITLALYAQVSAAAPGNITAIDTHFIWQDDQQLCDDALNIRNGEIKIPKRPGLGININLEKLAAANQLYTTLKRHDRDDSRAMQYLIPGWQFDPKQPTLVR</sequence>
<dbReference type="SUPFAM" id="SSF51604">
    <property type="entry name" value="Enolase C-terminal domain-like"/>
    <property type="match status" value="1"/>
</dbReference>
<dbReference type="Pfam" id="PF02746">
    <property type="entry name" value="MR_MLE_N"/>
    <property type="match status" value="1"/>
</dbReference>
<keyword evidence="8" id="KW-1185">Reference proteome</keyword>
<feature type="domain" description="Mandelate racemase/muconate lactonizing enzyme C-terminal" evidence="6">
    <location>
        <begin position="187"/>
        <end position="287"/>
    </location>
</feature>
<dbReference type="SMART" id="SM00922">
    <property type="entry name" value="MR_MLE"/>
    <property type="match status" value="1"/>
</dbReference>
<evidence type="ECO:0000259" key="6">
    <source>
        <dbReference type="SMART" id="SM00922"/>
    </source>
</evidence>
<dbReference type="SFLD" id="SFLDS00001">
    <property type="entry name" value="Enolase"/>
    <property type="match status" value="1"/>
</dbReference>
<dbReference type="EC" id="4.2.1.40" evidence="3"/>
<gene>
    <name evidence="7" type="ORF">ACFQZ7_01130</name>
</gene>
<evidence type="ECO:0000313" key="7">
    <source>
        <dbReference type="EMBL" id="MFD0896342.1"/>
    </source>
</evidence>
<comment type="caution">
    <text evidence="7">The sequence shown here is derived from an EMBL/GenBank/DDBJ whole genome shotgun (WGS) entry which is preliminary data.</text>
</comment>
<evidence type="ECO:0000256" key="4">
    <source>
        <dbReference type="ARBA" id="ARBA00022723"/>
    </source>
</evidence>